<dbReference type="EMBL" id="CACVKT020002453">
    <property type="protein sequence ID" value="CAC5377988.1"/>
    <property type="molecule type" value="Genomic_DNA"/>
</dbReference>
<organism evidence="1 2">
    <name type="scientific">Mytilus coruscus</name>
    <name type="common">Sea mussel</name>
    <dbReference type="NCBI Taxonomy" id="42192"/>
    <lineage>
        <taxon>Eukaryota</taxon>
        <taxon>Metazoa</taxon>
        <taxon>Spiralia</taxon>
        <taxon>Lophotrochozoa</taxon>
        <taxon>Mollusca</taxon>
        <taxon>Bivalvia</taxon>
        <taxon>Autobranchia</taxon>
        <taxon>Pteriomorphia</taxon>
        <taxon>Mytilida</taxon>
        <taxon>Mytiloidea</taxon>
        <taxon>Mytilidae</taxon>
        <taxon>Mytilinae</taxon>
        <taxon>Mytilus</taxon>
    </lineage>
</organism>
<dbReference type="PANTHER" id="PTHR33050:SF7">
    <property type="entry name" value="RIBONUCLEASE H"/>
    <property type="match status" value="1"/>
</dbReference>
<evidence type="ECO:0000313" key="2">
    <source>
        <dbReference type="Proteomes" id="UP000507470"/>
    </source>
</evidence>
<dbReference type="AlphaFoldDB" id="A0A6J8B290"/>
<protein>
    <recommendedName>
        <fullName evidence="3">RNase H type-1 domain-containing protein</fullName>
    </recommendedName>
</protein>
<dbReference type="OrthoDB" id="198652at2759"/>
<accession>A0A6J8B290</accession>
<gene>
    <name evidence="1" type="ORF">MCOR_14237</name>
</gene>
<dbReference type="CDD" id="cd09275">
    <property type="entry name" value="RNase_HI_RT_DIRS1"/>
    <property type="match status" value="1"/>
</dbReference>
<sequence length="216" mass="24644">MMFLIDWSSPDCVLFCDSTLVGCGGICNGRYFHTVFPAFIRRKQLHINALELLCGMECLKVWASVLDGSKIVIYYDNSSSVTVLNSGACRNAFMQSCLREICFLTASHEFQVKGRHLSGEANRVADMLSRWDMDPGISTEFLKQARINSWTEIELLGDFLFILFIVDTQLRKLQKDTELCKKSAFAEGTYKNLKVQFVSYFLFCTYFNMSPLPILL</sequence>
<keyword evidence="2" id="KW-1185">Reference proteome</keyword>
<proteinExistence type="predicted"/>
<evidence type="ECO:0000313" key="1">
    <source>
        <dbReference type="EMBL" id="CAC5377988.1"/>
    </source>
</evidence>
<reference evidence="1 2" key="1">
    <citation type="submission" date="2020-06" db="EMBL/GenBank/DDBJ databases">
        <authorList>
            <person name="Li R."/>
            <person name="Bekaert M."/>
        </authorList>
    </citation>
    <scope>NUCLEOTIDE SEQUENCE [LARGE SCALE GENOMIC DNA]</scope>
    <source>
        <strain evidence="2">wild</strain>
    </source>
</reference>
<dbReference type="PANTHER" id="PTHR33050">
    <property type="entry name" value="REVERSE TRANSCRIPTASE DOMAIN-CONTAINING PROTEIN"/>
    <property type="match status" value="1"/>
</dbReference>
<dbReference type="InterPro" id="IPR052055">
    <property type="entry name" value="Hepadnavirus_pol/RT"/>
</dbReference>
<dbReference type="Proteomes" id="UP000507470">
    <property type="component" value="Unassembled WGS sequence"/>
</dbReference>
<evidence type="ECO:0008006" key="3">
    <source>
        <dbReference type="Google" id="ProtNLM"/>
    </source>
</evidence>
<name>A0A6J8B290_MYTCO</name>